<organism evidence="2 3">
    <name type="scientific">Streptomyces phaeofaciens</name>
    <dbReference type="NCBI Taxonomy" id="68254"/>
    <lineage>
        <taxon>Bacteria</taxon>
        <taxon>Bacillati</taxon>
        <taxon>Actinomycetota</taxon>
        <taxon>Actinomycetes</taxon>
        <taxon>Kitasatosporales</taxon>
        <taxon>Streptomycetaceae</taxon>
        <taxon>Streptomyces</taxon>
    </lineage>
</organism>
<feature type="compositionally biased region" description="Polar residues" evidence="1">
    <location>
        <begin position="288"/>
        <end position="299"/>
    </location>
</feature>
<feature type="compositionally biased region" description="Low complexity" evidence="1">
    <location>
        <begin position="252"/>
        <end position="275"/>
    </location>
</feature>
<dbReference type="Proteomes" id="UP000646776">
    <property type="component" value="Unassembled WGS sequence"/>
</dbReference>
<reference evidence="2" key="2">
    <citation type="submission" date="2020-09" db="EMBL/GenBank/DDBJ databases">
        <authorList>
            <person name="Sun Q."/>
            <person name="Ohkuma M."/>
        </authorList>
    </citation>
    <scope>NUCLEOTIDE SEQUENCE</scope>
    <source>
        <strain evidence="2">JCM 4125</strain>
    </source>
</reference>
<accession>A0A918M0X8</accession>
<dbReference type="Gene3D" id="1.25.10.10">
    <property type="entry name" value="Leucine-rich Repeat Variant"/>
    <property type="match status" value="1"/>
</dbReference>
<dbReference type="SUPFAM" id="SSF48371">
    <property type="entry name" value="ARM repeat"/>
    <property type="match status" value="1"/>
</dbReference>
<dbReference type="AlphaFoldDB" id="A0A918M0X8"/>
<proteinExistence type="predicted"/>
<keyword evidence="3" id="KW-1185">Reference proteome</keyword>
<gene>
    <name evidence="2" type="ORF">GCM10010226_81550</name>
</gene>
<dbReference type="InterPro" id="IPR016024">
    <property type="entry name" value="ARM-type_fold"/>
</dbReference>
<name>A0A918M0X8_9ACTN</name>
<reference evidence="2" key="1">
    <citation type="journal article" date="2014" name="Int. J. Syst. Evol. Microbiol.">
        <title>Complete genome sequence of Corynebacterium casei LMG S-19264T (=DSM 44701T), isolated from a smear-ripened cheese.</title>
        <authorList>
            <consortium name="US DOE Joint Genome Institute (JGI-PGF)"/>
            <person name="Walter F."/>
            <person name="Albersmeier A."/>
            <person name="Kalinowski J."/>
            <person name="Ruckert C."/>
        </authorList>
    </citation>
    <scope>NUCLEOTIDE SEQUENCE</scope>
    <source>
        <strain evidence="2">JCM 4125</strain>
    </source>
</reference>
<dbReference type="EMBL" id="BMSA01000039">
    <property type="protein sequence ID" value="GGT91243.1"/>
    <property type="molecule type" value="Genomic_DNA"/>
</dbReference>
<evidence type="ECO:0000256" key="1">
    <source>
        <dbReference type="SAM" id="MobiDB-lite"/>
    </source>
</evidence>
<sequence length="299" mass="31067">MARRCSVSRVAVPLYEKALATEQDERRQRRNLQDMRDWVMAGNPVDTRDSSMRSYDGVLAALPSLLGLLGDENPRVRTRTAYLPAGFPALAGTSLPLLLGLAAHEDNVVAKATSLVAAGILGTTALLGTLAADLDAEEGLVRRAAAMAIAQTSRSVAAELDGPLLDRAVAELAAAAAAPAPVTATATAHSLGDFHGQTADVLLALPPSPASRAAVAACLPSVSTSQRAFKATAVLPDLFLSPLPDPRPPYASLPRRCPRSTRWPSRTGSSSSGTCVTGGAGSVHGRGRSTSDSRWSVRC</sequence>
<protein>
    <submittedName>
        <fullName evidence="2">Uncharacterized protein</fullName>
    </submittedName>
</protein>
<comment type="caution">
    <text evidence="2">The sequence shown here is derived from an EMBL/GenBank/DDBJ whole genome shotgun (WGS) entry which is preliminary data.</text>
</comment>
<feature type="region of interest" description="Disordered" evidence="1">
    <location>
        <begin position="249"/>
        <end position="299"/>
    </location>
</feature>
<dbReference type="InterPro" id="IPR011989">
    <property type="entry name" value="ARM-like"/>
</dbReference>
<evidence type="ECO:0000313" key="2">
    <source>
        <dbReference type="EMBL" id="GGT91243.1"/>
    </source>
</evidence>
<evidence type="ECO:0000313" key="3">
    <source>
        <dbReference type="Proteomes" id="UP000646776"/>
    </source>
</evidence>